<dbReference type="Gene3D" id="3.30.70.1400">
    <property type="entry name" value="Aminomethyltransferase beta-barrel domains"/>
    <property type="match status" value="1"/>
</dbReference>
<sequence length="359" mass="39539">MMNQPDACNFLSSLGLSVDAQQHTVIDDQTTPPLSVESCDNFISVIRYYGLLSISGPDTSKFLQGQTTCDVDLVTCSHSTLGAYCTPKGRVISSFLLASKEPNEYLLRLRTSVLQSTQSVFSKYIVFSKAEQEVKSDQYVCICLAGETAKNTIQSLFNVATSDIYQTSWLNDNFTIQLDTDGLIHECWILESELEQLWPRLSKGLELKGSRFWELLAISRGIGDVSEQTVDMFIPQMLNYQITGAVSFNKGCYTGQEIVARMQYKGKLKRPMYRVKIAANRGELVAGSNLYPTAPKFSNDTTPSSIGNIVNIVNLSDGSSEALAVISSKNFDDTGVVAGERQYPVEILPLPYAITSDGS</sequence>
<dbReference type="InterPro" id="IPR045179">
    <property type="entry name" value="YgfZ/GcvT"/>
</dbReference>
<dbReference type="GO" id="GO:0008168">
    <property type="term" value="F:methyltransferase activity"/>
    <property type="evidence" value="ECO:0007669"/>
    <property type="project" value="UniProtKB-KW"/>
</dbReference>
<dbReference type="InterPro" id="IPR017703">
    <property type="entry name" value="YgfZ/GCV_T_CS"/>
</dbReference>
<gene>
    <name evidence="1" type="ORF">GP2143_08274</name>
</gene>
<dbReference type="NCBIfam" id="TIGR03317">
    <property type="entry name" value="ygfZ_signature"/>
    <property type="match status" value="1"/>
</dbReference>
<dbReference type="GO" id="GO:0016226">
    <property type="term" value="P:iron-sulfur cluster assembly"/>
    <property type="evidence" value="ECO:0007669"/>
    <property type="project" value="TreeGrafter"/>
</dbReference>
<name>A0YCL2_9GAMM</name>
<dbReference type="OrthoDB" id="9796287at2"/>
<dbReference type="GO" id="GO:0032259">
    <property type="term" value="P:methylation"/>
    <property type="evidence" value="ECO:0007669"/>
    <property type="project" value="UniProtKB-KW"/>
</dbReference>
<dbReference type="Proteomes" id="UP000004931">
    <property type="component" value="Unassembled WGS sequence"/>
</dbReference>
<dbReference type="PANTHER" id="PTHR22602:SF0">
    <property type="entry name" value="TRANSFERASE CAF17, MITOCHONDRIAL-RELATED"/>
    <property type="match status" value="1"/>
</dbReference>
<keyword evidence="1" id="KW-0808">Transferase</keyword>
<evidence type="ECO:0000313" key="1">
    <source>
        <dbReference type="EMBL" id="EAW31531.1"/>
    </source>
</evidence>
<proteinExistence type="predicted"/>
<dbReference type="InterPro" id="IPR029043">
    <property type="entry name" value="GcvT/YgfZ_C"/>
</dbReference>
<dbReference type="Gene3D" id="2.40.30.160">
    <property type="match status" value="1"/>
</dbReference>
<keyword evidence="2" id="KW-1185">Reference proteome</keyword>
<comment type="caution">
    <text evidence="1">The sequence shown here is derived from an EMBL/GenBank/DDBJ whole genome shotgun (WGS) entry which is preliminary data.</text>
</comment>
<organism evidence="1 2">
    <name type="scientific">marine gamma proteobacterium HTCC2143</name>
    <dbReference type="NCBI Taxonomy" id="247633"/>
    <lineage>
        <taxon>Bacteria</taxon>
        <taxon>Pseudomonadati</taxon>
        <taxon>Pseudomonadota</taxon>
        <taxon>Gammaproteobacteria</taxon>
        <taxon>Cellvibrionales</taxon>
        <taxon>Spongiibacteraceae</taxon>
        <taxon>BD1-7 clade</taxon>
    </lineage>
</organism>
<evidence type="ECO:0000313" key="2">
    <source>
        <dbReference type="Proteomes" id="UP000004931"/>
    </source>
</evidence>
<keyword evidence="1" id="KW-0489">Methyltransferase</keyword>
<dbReference type="SUPFAM" id="SSF103025">
    <property type="entry name" value="Folate-binding domain"/>
    <property type="match status" value="1"/>
</dbReference>
<dbReference type="EMBL" id="AAVT01000003">
    <property type="protein sequence ID" value="EAW31531.1"/>
    <property type="molecule type" value="Genomic_DNA"/>
</dbReference>
<reference evidence="1 2" key="1">
    <citation type="journal article" date="2010" name="J. Bacteriol.">
        <title>Genome sequence of the oligotrophic marine Gammaproteobacterium HTCC2143, isolated from the Oregon Coast.</title>
        <authorList>
            <person name="Oh H.M."/>
            <person name="Kang I."/>
            <person name="Ferriera S."/>
            <person name="Giovannoni S.J."/>
            <person name="Cho J.C."/>
        </authorList>
    </citation>
    <scope>NUCLEOTIDE SEQUENCE [LARGE SCALE GENOMIC DNA]</scope>
    <source>
        <strain evidence="1 2">HTCC2143</strain>
    </source>
</reference>
<dbReference type="Gene3D" id="3.30.70.1630">
    <property type="match status" value="1"/>
</dbReference>
<dbReference type="SUPFAM" id="SSF101790">
    <property type="entry name" value="Aminomethyltransferase beta-barrel domain"/>
    <property type="match status" value="1"/>
</dbReference>
<dbReference type="AlphaFoldDB" id="A0YCL2"/>
<dbReference type="eggNOG" id="COG0354">
    <property type="taxonomic scope" value="Bacteria"/>
</dbReference>
<accession>A0YCL2</accession>
<protein>
    <submittedName>
        <fullName evidence="1">Predicted aminomethyltransferase</fullName>
    </submittedName>
</protein>
<dbReference type="STRING" id="247633.GP2143_08274"/>
<dbReference type="PANTHER" id="PTHR22602">
    <property type="entry name" value="TRANSFERASE CAF17, MITOCHONDRIAL-RELATED"/>
    <property type="match status" value="1"/>
</dbReference>